<dbReference type="Proteomes" id="UP000826212">
    <property type="component" value="Chromosome"/>
</dbReference>
<dbReference type="EMBL" id="CP081303">
    <property type="protein sequence ID" value="QZE14493.1"/>
    <property type="molecule type" value="Genomic_DNA"/>
</dbReference>
<accession>A0AC61NFW8</accession>
<organism evidence="1 2">
    <name type="scientific">Halosquirtibacter laminarini</name>
    <dbReference type="NCBI Taxonomy" id="3374600"/>
    <lineage>
        <taxon>Bacteria</taxon>
        <taxon>Pseudomonadati</taxon>
        <taxon>Bacteroidota</taxon>
        <taxon>Bacteroidia</taxon>
        <taxon>Marinilabiliales</taxon>
        <taxon>Prolixibacteraceae</taxon>
        <taxon>Halosquirtibacter</taxon>
    </lineage>
</organism>
<evidence type="ECO:0000313" key="1">
    <source>
        <dbReference type="EMBL" id="QZE14493.1"/>
    </source>
</evidence>
<proteinExistence type="predicted"/>
<keyword evidence="2" id="KW-1185">Reference proteome</keyword>
<name>A0AC61NFW8_9BACT</name>
<sequence length="675" mass="78567">MKFLNVILLIVLGACFTSTIVHAQEPYSSLDGPTSKETESHSESTDTISSYIETWHFDKSFTAKESAIMDTSLTHFHQRRLDQKHNIYVQNTGNQGTAYQSYSFFERDMSEDRFQFLKNFKSFISLPSSIVYYNTTTPYTLLDYSQWWNNRPKQQMTFHVIHTQNITPDLNFALDYDYNDSDGRYVNQSSKDHAFSFAMNYEKERYKGYFSFSQNKVTQQENGGLLHSSDIHNSDLKPEGYVVWMSGSQNVIKDFNVSYNQKYDLGKWEEVKEKDGVYETFVPKISLMHTIQYRDDSKSYTETEANPSYTNKSNEIFYYYGEDATFNLSDSRTDDVAKERVLTNLFQMKFLEDSTRKYTFSKRAFLGIDLMNEKLPKADKVQTPEGLQWIPGVLNSENLYNLYVGGEVSRENGKFWSWNLGGKYYVSGYRSQDFSLYGTMSKPIRTSKDTSFLTLNAKMSLTTPNYYMNDYMSNHYSWDNNFDKTYNLSLHVKYEKPSNHFVVGADMAFINNFVYYGTKIAPEQANSEFSVLSLHLQKDFHFGPLVIENQLVYQKSSSDSYIHLPSFVFRNSTYLNGNIYPVLQGQIGVDTYFATKYYADSYSPSLNQFYLQNDEKIGGYPVCDLFLSLKLKRVRLFMKYAFVNQLWGNTDYFTSPNYPIQPALLSFGASWSFYD</sequence>
<reference evidence="1" key="1">
    <citation type="submission" date="2021-08" db="EMBL/GenBank/DDBJ databases">
        <title>Novel anaerobic bacterium isolated from sea squirt in East Sea, Republic of Korea.</title>
        <authorList>
            <person name="Nguyen T.H."/>
            <person name="Li Z."/>
            <person name="Lee Y.-J."/>
            <person name="Ko J."/>
            <person name="Kim S.-G."/>
        </authorList>
    </citation>
    <scope>NUCLEOTIDE SEQUENCE</scope>
    <source>
        <strain evidence="1">KCTC 25031</strain>
    </source>
</reference>
<protein>
    <submittedName>
        <fullName evidence="1">Porin</fullName>
    </submittedName>
</protein>
<gene>
    <name evidence="1" type="ORF">K4L44_01080</name>
</gene>
<evidence type="ECO:0000313" key="2">
    <source>
        <dbReference type="Proteomes" id="UP000826212"/>
    </source>
</evidence>